<reference evidence="1" key="1">
    <citation type="submission" date="2020-04" db="EMBL/GenBank/DDBJ databases">
        <authorList>
            <person name="Chiriac C."/>
            <person name="Salcher M."/>
            <person name="Ghai R."/>
            <person name="Kavagutti S V."/>
        </authorList>
    </citation>
    <scope>NUCLEOTIDE SEQUENCE</scope>
</reference>
<organism evidence="1">
    <name type="scientific">uncultured Caudovirales phage</name>
    <dbReference type="NCBI Taxonomy" id="2100421"/>
    <lineage>
        <taxon>Viruses</taxon>
        <taxon>Duplodnaviria</taxon>
        <taxon>Heunggongvirae</taxon>
        <taxon>Uroviricota</taxon>
        <taxon>Caudoviricetes</taxon>
        <taxon>Peduoviridae</taxon>
        <taxon>Maltschvirus</taxon>
        <taxon>Maltschvirus maltsch</taxon>
    </lineage>
</organism>
<protein>
    <submittedName>
        <fullName evidence="1">Uncharacterized protein</fullName>
    </submittedName>
</protein>
<name>A0A6J5M8U1_9CAUD</name>
<proteinExistence type="predicted"/>
<accession>A0A6J5M8U1</accession>
<evidence type="ECO:0000313" key="1">
    <source>
        <dbReference type="EMBL" id="CAB4143455.1"/>
    </source>
</evidence>
<sequence length="535" mass="57980">MSSVFKGLTEYFGAAGGQSNTFKEGEVFIGQVLDVGKSTTKFTVGAGEITPTNTPYIVGAIRFLRANSVHKPEKNVSQVAEPLDRGCYRLPFAGEQVLIVKKLGKYYYFSVVTPLFFMRNNIDPTLLQDAYDSSGEPALTVDPEIEAQRFAQKNDFSEDALMNLAGAFSRVREGDSIMEGRMGGVIKFTHTITKDGVWNPETQITNIGKSVDGDPMLIMKANVRRKEYNPILQEANLIEDDDINEEDSSFYLTTTQNVPIQVATSVSMSSWSVNTVKGKLGLSDDPTARLQSFFPELSYDKDFVPSINVSGLESLAYDPNAAGGLGNITGVSDPGVPGSSAKAKSFDEIKLKLQELGYSLPTGIHFIGIRSTTNINTNNSGVQTKNQFADLIGVVDSNTGVTKFFPATTVPGKSYLETFYPGENRTAILKPGQYTNAFKVGIHNSSYKAFRQNTTFVIYTDKNRDDVPDATPQVASGGGFGINLHRAAASGVTTRVDNYSAGCQVFAAATSLAVLLQQAEASGQSSFTYTLLMSW</sequence>
<dbReference type="EMBL" id="LR796421">
    <property type="protein sequence ID" value="CAB4143455.1"/>
    <property type="molecule type" value="Genomic_DNA"/>
</dbReference>
<gene>
    <name evidence="1" type="ORF">UFOVP450_143</name>
</gene>